<dbReference type="Proteomes" id="UP000622707">
    <property type="component" value="Unassembled WGS sequence"/>
</dbReference>
<dbReference type="RefSeq" id="WP_201693371.1">
    <property type="nucleotide sequence ID" value="NZ_JAEQND010000022.1"/>
</dbReference>
<sequence>MTAIALAAFGASKLMPVARVHPVAAQAGLDLSIEDAVATELAKTLKSIFDRGLLANPDELKKALGATVVPPYGGHHVPRASQTPQMEAELARARQNHQVIRWTTRDIAAVDGAVLLWKKDASDFSDSPERINYRLYLPTHWVGRCLRIEPLVKAFADKNPQPGSRVDIPNQDTLNVVNWHFSGENGAASWLLELGALKPQNCVHDIGLTLSVKQR</sequence>
<evidence type="ECO:0000313" key="1">
    <source>
        <dbReference type="EMBL" id="MBL0428731.1"/>
    </source>
</evidence>
<comment type="caution">
    <text evidence="1">The sequence shown here is derived from an EMBL/GenBank/DDBJ whole genome shotgun (WGS) entry which is preliminary data.</text>
</comment>
<keyword evidence="2" id="KW-1185">Reference proteome</keyword>
<proteinExistence type="predicted"/>
<reference evidence="1 2" key="1">
    <citation type="journal article" date="2017" name="Int. J. Syst. Evol. Microbiol.">
        <title>Ramlibacter alkalitolerans sp. nov., alkali-tolerant bacterium isolated from soil of ginseng.</title>
        <authorList>
            <person name="Lee D.H."/>
            <person name="Cha C.J."/>
        </authorList>
    </citation>
    <scope>NUCLEOTIDE SEQUENCE [LARGE SCALE GENOMIC DNA]</scope>
    <source>
        <strain evidence="1 2">KACC 19305</strain>
    </source>
</reference>
<name>A0ABS1JYB9_9BURK</name>
<evidence type="ECO:0000313" key="2">
    <source>
        <dbReference type="Proteomes" id="UP000622707"/>
    </source>
</evidence>
<gene>
    <name evidence="1" type="ORF">JI746_26745</name>
</gene>
<accession>A0ABS1JYB9</accession>
<dbReference type="EMBL" id="JAEQND010000022">
    <property type="protein sequence ID" value="MBL0428731.1"/>
    <property type="molecule type" value="Genomic_DNA"/>
</dbReference>
<protein>
    <submittedName>
        <fullName evidence="1">Uncharacterized protein</fullName>
    </submittedName>
</protein>
<organism evidence="1 2">
    <name type="scientific">Ramlibacter alkalitolerans</name>
    <dbReference type="NCBI Taxonomy" id="2039631"/>
    <lineage>
        <taxon>Bacteria</taxon>
        <taxon>Pseudomonadati</taxon>
        <taxon>Pseudomonadota</taxon>
        <taxon>Betaproteobacteria</taxon>
        <taxon>Burkholderiales</taxon>
        <taxon>Comamonadaceae</taxon>
        <taxon>Ramlibacter</taxon>
    </lineage>
</organism>